<evidence type="ECO:0000256" key="1">
    <source>
        <dbReference type="ARBA" id="ARBA00004123"/>
    </source>
</evidence>
<dbReference type="PANTHER" id="PTHR13113:SF1">
    <property type="entry name" value="EVOLUTIONARILY CONSERVED SIGNALING INTERMEDIATE IN TOLL PATHWAY, MITOCHONDRIAL"/>
    <property type="match status" value="1"/>
</dbReference>
<dbReference type="InterPro" id="IPR046448">
    <property type="entry name" value="ECSIT_N"/>
</dbReference>
<evidence type="ECO:0000313" key="13">
    <source>
        <dbReference type="Proteomes" id="UP000035681"/>
    </source>
</evidence>
<keyword evidence="13" id="KW-1185">Reference proteome</keyword>
<evidence type="ECO:0000256" key="7">
    <source>
        <dbReference type="ARBA" id="ARBA00022588"/>
    </source>
</evidence>
<evidence type="ECO:0000259" key="12">
    <source>
        <dbReference type="SMART" id="SM01284"/>
    </source>
</evidence>
<evidence type="ECO:0000256" key="4">
    <source>
        <dbReference type="ARBA" id="ARBA00007674"/>
    </source>
</evidence>
<dbReference type="AlphaFoldDB" id="A0AAF5D3U1"/>
<dbReference type="InterPro" id="IPR010418">
    <property type="entry name" value="ECSIT"/>
</dbReference>
<keyword evidence="7" id="KW-0399">Innate immunity</keyword>
<dbReference type="GO" id="GO:0005634">
    <property type="term" value="C:nucleus"/>
    <property type="evidence" value="ECO:0007669"/>
    <property type="project" value="UniProtKB-SubCell"/>
</dbReference>
<name>A0AAF5D3U1_STRER</name>
<dbReference type="Gene3D" id="1.10.357.40">
    <property type="entry name" value="YbiA-like"/>
    <property type="match status" value="1"/>
</dbReference>
<keyword evidence="8" id="KW-0391">Immunity</keyword>
<comment type="similarity">
    <text evidence="4">Belongs to the ECSIT family.</text>
</comment>
<dbReference type="SMART" id="SM01284">
    <property type="entry name" value="ECSIT_Cterm"/>
    <property type="match status" value="1"/>
</dbReference>
<accession>A0AAF5D3U1</accession>
<keyword evidence="11" id="KW-0539">Nucleus</keyword>
<organism evidence="13 14">
    <name type="scientific">Strongyloides stercoralis</name>
    <name type="common">Threadworm</name>
    <dbReference type="NCBI Taxonomy" id="6248"/>
    <lineage>
        <taxon>Eukaryota</taxon>
        <taxon>Metazoa</taxon>
        <taxon>Ecdysozoa</taxon>
        <taxon>Nematoda</taxon>
        <taxon>Chromadorea</taxon>
        <taxon>Rhabditida</taxon>
        <taxon>Tylenchina</taxon>
        <taxon>Panagrolaimomorpha</taxon>
        <taxon>Strongyloidoidea</taxon>
        <taxon>Strongyloididae</taxon>
        <taxon>Strongyloides</taxon>
    </lineage>
</organism>
<evidence type="ECO:0000256" key="3">
    <source>
        <dbReference type="ARBA" id="ARBA00004496"/>
    </source>
</evidence>
<evidence type="ECO:0000256" key="8">
    <source>
        <dbReference type="ARBA" id="ARBA00022859"/>
    </source>
</evidence>
<keyword evidence="6" id="KW-0963">Cytoplasm</keyword>
<dbReference type="Pfam" id="PF06239">
    <property type="entry name" value="ECSIT_N"/>
    <property type="match status" value="1"/>
</dbReference>
<sequence>MFVYNGIKYTSVYQIYQHYKLKELCNKEMEEAFFTHKSIKLYSEYVQKCLKLCQKTKKDVYKWRQIKGLQITTQATVEKFRQNKDLLNKMKNDRDKLILNAYKEDTFDGCGSIEILYQWLNKNRFKSINVPVYEEPICLENYPTIGRGKNIQGLIVMLARSILNENATYRKNKSNLRGNVEFITTALKHMKDFGLHKDLDTYKALLDSFPKGPLIPQTKVQKIFLHYPQQQNCCVKILDEMDWNGVQPDKEVHDIVALTFGEFNFATKKIKRMLYWLPKLRHTNKYLDKRELENKKLNEIELAELALKMMARDAGTKISDAKAINKNEKETFIVSAQSPLQKRLLFNLINGYTNKGLTINIDGPSLVYLSNHKIKYVTLSCDDPEYNEKESILMDDDSYYDFDDIAFGIEREFKKMRNIHQQDGKVILALAVLEENSRETAMSWIRHLQEDNPNLDKATILFRLKSDVIDVV</sequence>
<keyword evidence="9" id="KW-0809">Transit peptide</keyword>
<dbReference type="Proteomes" id="UP000035681">
    <property type="component" value="Unplaced"/>
</dbReference>
<evidence type="ECO:0000256" key="11">
    <source>
        <dbReference type="ARBA" id="ARBA00023242"/>
    </source>
</evidence>
<comment type="subcellular location">
    <subcellularLocation>
        <location evidence="3">Cytoplasm</location>
    </subcellularLocation>
    <subcellularLocation>
        <location evidence="2">Mitochondrion</location>
    </subcellularLocation>
    <subcellularLocation>
        <location evidence="1">Nucleus</location>
    </subcellularLocation>
</comment>
<feature type="domain" description="ECSIT C-terminal" evidence="12">
    <location>
        <begin position="338"/>
        <end position="465"/>
    </location>
</feature>
<dbReference type="PANTHER" id="PTHR13113">
    <property type="entry name" value="ECSIT EVOLUTIONARILY CONSERVED SIGNALING INTERMEDIATE IN TOLL PATHWAYS"/>
    <property type="match status" value="1"/>
</dbReference>
<dbReference type="InterPro" id="IPR037238">
    <property type="entry name" value="YbiA-like_sf"/>
</dbReference>
<evidence type="ECO:0000256" key="5">
    <source>
        <dbReference type="ARBA" id="ARBA00019998"/>
    </source>
</evidence>
<protein>
    <recommendedName>
        <fullName evidence="5">Evolutionarily conserved signaling intermediate in Toll pathway, mitochondrial</fullName>
    </recommendedName>
</protein>
<dbReference type="GO" id="GO:0005739">
    <property type="term" value="C:mitochondrion"/>
    <property type="evidence" value="ECO:0007669"/>
    <property type="project" value="UniProtKB-SubCell"/>
</dbReference>
<evidence type="ECO:0000313" key="14">
    <source>
        <dbReference type="WBParaSite" id="TCONS_00006482.p1"/>
    </source>
</evidence>
<reference evidence="14" key="1">
    <citation type="submission" date="2024-02" db="UniProtKB">
        <authorList>
            <consortium name="WormBaseParasite"/>
        </authorList>
    </citation>
    <scope>IDENTIFICATION</scope>
</reference>
<dbReference type="SUPFAM" id="SSF143990">
    <property type="entry name" value="YbiA-like"/>
    <property type="match status" value="1"/>
</dbReference>
<evidence type="ECO:0000256" key="6">
    <source>
        <dbReference type="ARBA" id="ARBA00022490"/>
    </source>
</evidence>
<dbReference type="GO" id="GO:0045087">
    <property type="term" value="P:innate immune response"/>
    <property type="evidence" value="ECO:0007669"/>
    <property type="project" value="UniProtKB-KW"/>
</dbReference>
<keyword evidence="10" id="KW-0496">Mitochondrion</keyword>
<dbReference type="WBParaSite" id="TCONS_00006482.p1">
    <property type="protein sequence ID" value="TCONS_00006482.p1"/>
    <property type="gene ID" value="XLOC_004626"/>
</dbReference>
<dbReference type="InterPro" id="IPR029342">
    <property type="entry name" value="ECIST_C"/>
</dbReference>
<evidence type="ECO:0000256" key="9">
    <source>
        <dbReference type="ARBA" id="ARBA00022946"/>
    </source>
</evidence>
<dbReference type="Pfam" id="PF14784">
    <property type="entry name" value="ECSIT_C"/>
    <property type="match status" value="1"/>
</dbReference>
<evidence type="ECO:0000256" key="2">
    <source>
        <dbReference type="ARBA" id="ARBA00004173"/>
    </source>
</evidence>
<dbReference type="GO" id="GO:0007178">
    <property type="term" value="P:cell surface receptor protein serine/threonine kinase signaling pathway"/>
    <property type="evidence" value="ECO:0007669"/>
    <property type="project" value="TreeGrafter"/>
</dbReference>
<evidence type="ECO:0000256" key="10">
    <source>
        <dbReference type="ARBA" id="ARBA00023128"/>
    </source>
</evidence>
<proteinExistence type="inferred from homology"/>